<feature type="transmembrane region" description="Helical" evidence="1">
    <location>
        <begin position="216"/>
        <end position="237"/>
    </location>
</feature>
<dbReference type="GeneID" id="76208091"/>
<evidence type="ECO:0000313" key="5">
    <source>
        <dbReference type="Proteomes" id="UP001060771"/>
    </source>
</evidence>
<organism evidence="3 4">
    <name type="scientific">Vulcanisaeta souniana JCM 11219</name>
    <dbReference type="NCBI Taxonomy" id="1293586"/>
    <lineage>
        <taxon>Archaea</taxon>
        <taxon>Thermoproteota</taxon>
        <taxon>Thermoprotei</taxon>
        <taxon>Thermoproteales</taxon>
        <taxon>Thermoproteaceae</taxon>
        <taxon>Vulcanisaeta</taxon>
    </lineage>
</organism>
<sequence length="239" mass="26150">MIKYLIITALVLLIAGLVLMNVSVGGNAFVKYTCMNGELRSNVTCVFPWDTDVSNYVIGRALVSLGTGGVQELNNGSIVTREITYIPLTSSLRISNETQLTFNVYNSSSKWFNITLPGVCRVTINATIIGSGYVSIMILDNSKIIDYTPYTYSLFTTTFANGNIDILVKPAIILSCPCTNSLVVISVNGSCIKRYNATVVSTAYLMTHSSYYPYRVYAMLLLIASLVVLIISSILAFKH</sequence>
<accession>A0A830E1I9</accession>
<keyword evidence="1" id="KW-0812">Transmembrane</keyword>
<evidence type="ECO:0000313" key="3">
    <source>
        <dbReference type="EMBL" id="GGI77337.1"/>
    </source>
</evidence>
<reference evidence="3" key="1">
    <citation type="journal article" date="2014" name="Int. J. Syst. Evol. Microbiol.">
        <title>Complete genome sequence of Corynebacterium casei LMG S-19264T (=DSM 44701T), isolated from a smear-ripened cheese.</title>
        <authorList>
            <consortium name="US DOE Joint Genome Institute (JGI-PGF)"/>
            <person name="Walter F."/>
            <person name="Albersmeier A."/>
            <person name="Kalinowski J."/>
            <person name="Ruckert C."/>
        </authorList>
    </citation>
    <scope>NUCLEOTIDE SEQUENCE</scope>
    <source>
        <strain evidence="3">JCM 11219</strain>
    </source>
</reference>
<dbReference type="Proteomes" id="UP000657075">
    <property type="component" value="Unassembled WGS sequence"/>
</dbReference>
<evidence type="ECO:0000313" key="2">
    <source>
        <dbReference type="EMBL" id="BDR93460.1"/>
    </source>
</evidence>
<evidence type="ECO:0000256" key="1">
    <source>
        <dbReference type="SAM" id="Phobius"/>
    </source>
</evidence>
<keyword evidence="1" id="KW-1133">Transmembrane helix</keyword>
<protein>
    <submittedName>
        <fullName evidence="3">Uncharacterized protein</fullName>
    </submittedName>
</protein>
<proteinExistence type="predicted"/>
<reference evidence="3" key="2">
    <citation type="submission" date="2020-09" db="EMBL/GenBank/DDBJ databases">
        <authorList>
            <person name="Sun Q."/>
            <person name="Ohkuma M."/>
        </authorList>
    </citation>
    <scope>NUCLEOTIDE SEQUENCE</scope>
    <source>
        <strain evidence="3">JCM 11219</strain>
    </source>
</reference>
<dbReference type="Proteomes" id="UP001060771">
    <property type="component" value="Chromosome"/>
</dbReference>
<keyword evidence="5" id="KW-1185">Reference proteome</keyword>
<reference evidence="5" key="3">
    <citation type="submission" date="2022-09" db="EMBL/GenBank/DDBJ databases">
        <title>Complete genome sequence of Vulcanisaeta souniana.</title>
        <authorList>
            <person name="Kato S."/>
            <person name="Itoh T."/>
            <person name="Ohkuma M."/>
        </authorList>
    </citation>
    <scope>NUCLEOTIDE SEQUENCE [LARGE SCALE GENOMIC DNA]</scope>
    <source>
        <strain evidence="5">JCM 11219</strain>
    </source>
</reference>
<keyword evidence="1" id="KW-0472">Membrane</keyword>
<name>A0A830E1I9_9CREN</name>
<reference evidence="2" key="4">
    <citation type="journal article" date="2023" name="Microbiol. Resour. Announc.">
        <title>Complete Genome Sequence of Vulcanisaeta souniana Strain IC-059, a Hyperthermophilic Archaeon Isolated from Hot Spring Water in Japan.</title>
        <authorList>
            <person name="Kato S."/>
            <person name="Itoh T."/>
            <person name="Wu L."/>
            <person name="Ma J."/>
            <person name="Ohkuma M."/>
        </authorList>
    </citation>
    <scope>NUCLEOTIDE SEQUENCE</scope>
    <source>
        <strain evidence="2">JCM 11219</strain>
    </source>
</reference>
<dbReference type="EMBL" id="BMNM01000004">
    <property type="protein sequence ID" value="GGI77337.1"/>
    <property type="molecule type" value="Genomic_DNA"/>
</dbReference>
<evidence type="ECO:0000313" key="4">
    <source>
        <dbReference type="Proteomes" id="UP000657075"/>
    </source>
</evidence>
<gene>
    <name evidence="3" type="ORF">GCM10007112_12630</name>
    <name evidence="2" type="ORF">Vsou_25530</name>
</gene>
<dbReference type="AlphaFoldDB" id="A0A830E1I9"/>
<dbReference type="RefSeq" id="WP_229709800.1">
    <property type="nucleotide sequence ID" value="NZ_AP026830.1"/>
</dbReference>
<dbReference type="EMBL" id="AP026830">
    <property type="protein sequence ID" value="BDR93460.1"/>
    <property type="molecule type" value="Genomic_DNA"/>
</dbReference>